<feature type="non-terminal residue" evidence="1">
    <location>
        <position position="1"/>
    </location>
</feature>
<sequence>LFESYLQLFRLGIRHPDHMAQQISLLERTLTVPVTGYWKGRYGFGKPVFAAHDRMLLGQSRRRDILISAVFPVFWLYARTTSQPDLEAYLVRLYNRFPAPGWNRITSTVAAQVFAERGNIPAELHTASLSQGMLHLYKQGCALPACASCPLGV</sequence>
<comment type="caution">
    <text evidence="1">The sequence shown here is derived from an EMBL/GenBank/DDBJ whole genome shotgun (WGS) entry which is preliminary data.</text>
</comment>
<evidence type="ECO:0000313" key="2">
    <source>
        <dbReference type="Proteomes" id="UP000649604"/>
    </source>
</evidence>
<proteinExistence type="predicted"/>
<protein>
    <submittedName>
        <fullName evidence="1">DUF2851 family protein</fullName>
    </submittedName>
</protein>
<reference evidence="1" key="1">
    <citation type="submission" date="2019-11" db="EMBL/GenBank/DDBJ databases">
        <title>Microbial mats filling the niche in hypersaline microbial mats.</title>
        <authorList>
            <person name="Wong H.L."/>
            <person name="Macleod F.I."/>
            <person name="White R.A. III"/>
            <person name="Burns B.P."/>
        </authorList>
    </citation>
    <scope>NUCLEOTIDE SEQUENCE</scope>
    <source>
        <strain evidence="1">Rbin_158</strain>
    </source>
</reference>
<dbReference type="AlphaFoldDB" id="A0A9D5JWV8"/>
<name>A0A9D5JWV8_9BACT</name>
<gene>
    <name evidence="1" type="ORF">GF339_11545</name>
</gene>
<evidence type="ECO:0000313" key="1">
    <source>
        <dbReference type="EMBL" id="MBD3325211.1"/>
    </source>
</evidence>
<organism evidence="1 2">
    <name type="scientific">candidate division KSB3 bacterium</name>
    <dbReference type="NCBI Taxonomy" id="2044937"/>
    <lineage>
        <taxon>Bacteria</taxon>
        <taxon>candidate division KSB3</taxon>
    </lineage>
</organism>
<accession>A0A9D5JWV8</accession>
<dbReference type="Pfam" id="PF11013">
    <property type="entry name" value="DUF2851"/>
    <property type="match status" value="1"/>
</dbReference>
<dbReference type="EMBL" id="WJJP01000376">
    <property type="protein sequence ID" value="MBD3325211.1"/>
    <property type="molecule type" value="Genomic_DNA"/>
</dbReference>
<dbReference type="Proteomes" id="UP000649604">
    <property type="component" value="Unassembled WGS sequence"/>
</dbReference>
<dbReference type="InterPro" id="IPR021272">
    <property type="entry name" value="DUF2851"/>
</dbReference>